<evidence type="ECO:0000256" key="2">
    <source>
        <dbReference type="ARBA" id="ARBA00023125"/>
    </source>
</evidence>
<dbReference type="CDD" id="cd00397">
    <property type="entry name" value="DNA_BRE_C"/>
    <property type="match status" value="1"/>
</dbReference>
<evidence type="ECO:0000256" key="1">
    <source>
        <dbReference type="ARBA" id="ARBA00022908"/>
    </source>
</evidence>
<feature type="compositionally biased region" description="Basic and acidic residues" evidence="4">
    <location>
        <begin position="1"/>
        <end position="21"/>
    </location>
</feature>
<name>A0A847U8N1_HALAR</name>
<dbReference type="Gene3D" id="1.10.150.130">
    <property type="match status" value="1"/>
</dbReference>
<dbReference type="AlphaFoldDB" id="A0A847U8N1"/>
<keyword evidence="2" id="KW-0238">DNA-binding</keyword>
<keyword evidence="3" id="KW-0233">DNA recombination</keyword>
<proteinExistence type="predicted"/>
<dbReference type="Gene3D" id="1.10.443.10">
    <property type="entry name" value="Intergrase catalytic core"/>
    <property type="match status" value="1"/>
</dbReference>
<dbReference type="GO" id="GO:0015074">
    <property type="term" value="P:DNA integration"/>
    <property type="evidence" value="ECO:0007669"/>
    <property type="project" value="UniProtKB-KW"/>
</dbReference>
<dbReference type="RefSeq" id="WP_170095798.1">
    <property type="nucleotide sequence ID" value="NZ_WOWA01000002.1"/>
</dbReference>
<accession>A0A847U8N1</accession>
<dbReference type="GO" id="GO:0006310">
    <property type="term" value="P:DNA recombination"/>
    <property type="evidence" value="ECO:0007669"/>
    <property type="project" value="UniProtKB-KW"/>
</dbReference>
<reference evidence="5" key="1">
    <citation type="submission" date="2019-12" db="EMBL/GenBank/DDBJ databases">
        <title>Whole genome sequencing of Haloarcula argentinensis strain pws5.</title>
        <authorList>
            <person name="Verma D.K."/>
            <person name="Gopal K."/>
            <person name="Prasad E.S."/>
        </authorList>
    </citation>
    <scope>NUCLEOTIDE SEQUENCE</scope>
    <source>
        <strain evidence="5">Pws5</strain>
    </source>
</reference>
<evidence type="ECO:0000313" key="6">
    <source>
        <dbReference type="Proteomes" id="UP000641625"/>
    </source>
</evidence>
<dbReference type="Proteomes" id="UP000641625">
    <property type="component" value="Unassembled WGS sequence"/>
</dbReference>
<dbReference type="SUPFAM" id="SSF56349">
    <property type="entry name" value="DNA breaking-rejoining enzymes"/>
    <property type="match status" value="1"/>
</dbReference>
<gene>
    <name evidence="5" type="ORF">GOC77_02330</name>
</gene>
<evidence type="ECO:0000256" key="3">
    <source>
        <dbReference type="ARBA" id="ARBA00023172"/>
    </source>
</evidence>
<dbReference type="GO" id="GO:0003677">
    <property type="term" value="F:DNA binding"/>
    <property type="evidence" value="ECO:0007669"/>
    <property type="project" value="UniProtKB-KW"/>
</dbReference>
<protein>
    <submittedName>
        <fullName evidence="5">Tyrosine-type recombinase/integrase</fullName>
    </submittedName>
</protein>
<dbReference type="PANTHER" id="PTHR30349">
    <property type="entry name" value="PHAGE INTEGRASE-RELATED"/>
    <property type="match status" value="1"/>
</dbReference>
<dbReference type="InterPro" id="IPR011010">
    <property type="entry name" value="DNA_brk_join_enz"/>
</dbReference>
<dbReference type="EMBL" id="WOWA01000002">
    <property type="protein sequence ID" value="NLV12123.1"/>
    <property type="molecule type" value="Genomic_DNA"/>
</dbReference>
<keyword evidence="1" id="KW-0229">DNA integration</keyword>
<sequence length="374" mass="43166">MAESGGKVEKETSEEMLREIYETTTQPSLEKKSPAEAVDLFLEQKNCPPNTSATYISALRNHFVVWCNEIAEIDYMCELSGGDIDRYRRWRTRTAPDGVDKLSPASEETQMKYLRPFIKYCESINAVVEGLHRSIETPRLSPEQKVRDEWIEPDKAKSILSYLRKYMYASCEHVLIRLLWRTGMRIGAAQSIDIAHVKEVEGSHCIQLRHRPEEGTTLKNGSGGERDIYISPKTYEIIQDYINDHRPDVEDEHDRRPLLASQNGRYNNSTLRKYVYKCTQPCFVGDDCPQGKSPDECDAAGVNNIAHECPDNYSSHPLRKGYITQVMDGEQPIDIICERCDVTRKTLQRHYDMRSSEREMLGRRKQVKQMMDDL</sequence>
<dbReference type="PANTHER" id="PTHR30349:SF41">
    <property type="entry name" value="INTEGRASE_RECOMBINASE PROTEIN MJ0367-RELATED"/>
    <property type="match status" value="1"/>
</dbReference>
<evidence type="ECO:0000256" key="4">
    <source>
        <dbReference type="SAM" id="MobiDB-lite"/>
    </source>
</evidence>
<organism evidence="5 6">
    <name type="scientific">Haloarcula argentinensis</name>
    <dbReference type="NCBI Taxonomy" id="43776"/>
    <lineage>
        <taxon>Archaea</taxon>
        <taxon>Methanobacteriati</taxon>
        <taxon>Methanobacteriota</taxon>
        <taxon>Stenosarchaea group</taxon>
        <taxon>Halobacteria</taxon>
        <taxon>Halobacteriales</taxon>
        <taxon>Haloarculaceae</taxon>
        <taxon>Haloarcula</taxon>
    </lineage>
</organism>
<comment type="caution">
    <text evidence="5">The sequence shown here is derived from an EMBL/GenBank/DDBJ whole genome shotgun (WGS) entry which is preliminary data.</text>
</comment>
<dbReference type="InterPro" id="IPR010998">
    <property type="entry name" value="Integrase_recombinase_N"/>
</dbReference>
<dbReference type="InterPro" id="IPR050090">
    <property type="entry name" value="Tyrosine_recombinase_XerCD"/>
</dbReference>
<feature type="region of interest" description="Disordered" evidence="4">
    <location>
        <begin position="1"/>
        <end position="32"/>
    </location>
</feature>
<dbReference type="InterPro" id="IPR013762">
    <property type="entry name" value="Integrase-like_cat_sf"/>
</dbReference>
<evidence type="ECO:0000313" key="5">
    <source>
        <dbReference type="EMBL" id="NLV12123.1"/>
    </source>
</evidence>